<name>A0A849BHH5_9ACTN</name>
<dbReference type="GO" id="GO:0004519">
    <property type="term" value="F:endonuclease activity"/>
    <property type="evidence" value="ECO:0007669"/>
    <property type="project" value="UniProtKB-KW"/>
</dbReference>
<keyword evidence="2" id="KW-0378">Hydrolase</keyword>
<evidence type="ECO:0000313" key="3">
    <source>
        <dbReference type="Proteomes" id="UP000555552"/>
    </source>
</evidence>
<sequence>MELGVPLILFIKTEPNVLVPVHPVYVVADDESTQTFVIALDEEFRDIADPTSLTEDQRRYAVRTARQRLHQPVFRGRVIRAYATRCSICSLAHGRLLEAAHIYPDSHPEGRAVVSNGLSLCSIHHAAYDANLLGITPDHVVQLDDDLLAEVDGPMLRHGLQEMHGRALTLPARRQDRPDREALAFRYEAFRR</sequence>
<dbReference type="Pfam" id="PF13391">
    <property type="entry name" value="HNH_2"/>
    <property type="match status" value="1"/>
</dbReference>
<dbReference type="Proteomes" id="UP000555552">
    <property type="component" value="Unassembled WGS sequence"/>
</dbReference>
<proteinExistence type="predicted"/>
<keyword evidence="2" id="KW-0255">Endonuclease</keyword>
<dbReference type="EMBL" id="JABEMA010000052">
    <property type="protein sequence ID" value="NNH22589.1"/>
    <property type="molecule type" value="Genomic_DNA"/>
</dbReference>
<protein>
    <submittedName>
        <fullName evidence="2">HNH endonuclease</fullName>
    </submittedName>
</protein>
<organism evidence="2 3">
    <name type="scientific">Pseudokineococcus marinus</name>
    <dbReference type="NCBI Taxonomy" id="351215"/>
    <lineage>
        <taxon>Bacteria</taxon>
        <taxon>Bacillati</taxon>
        <taxon>Actinomycetota</taxon>
        <taxon>Actinomycetes</taxon>
        <taxon>Kineosporiales</taxon>
        <taxon>Kineosporiaceae</taxon>
        <taxon>Pseudokineococcus</taxon>
    </lineage>
</organism>
<keyword evidence="2" id="KW-0540">Nuclease</keyword>
<reference evidence="2 3" key="1">
    <citation type="submission" date="2020-05" db="EMBL/GenBank/DDBJ databases">
        <title>MicrobeNet Type strains.</title>
        <authorList>
            <person name="Nicholson A.C."/>
        </authorList>
    </citation>
    <scope>NUCLEOTIDE SEQUENCE [LARGE SCALE GENOMIC DNA]</scope>
    <source>
        <strain evidence="2 3">JCM 14547</strain>
    </source>
</reference>
<gene>
    <name evidence="2" type="ORF">HLB09_05670</name>
</gene>
<dbReference type="AlphaFoldDB" id="A0A849BHH5"/>
<comment type="caution">
    <text evidence="2">The sequence shown here is derived from an EMBL/GenBank/DDBJ whole genome shotgun (WGS) entry which is preliminary data.</text>
</comment>
<dbReference type="InterPro" id="IPR003615">
    <property type="entry name" value="HNH_nuc"/>
</dbReference>
<evidence type="ECO:0000259" key="1">
    <source>
        <dbReference type="Pfam" id="PF13391"/>
    </source>
</evidence>
<keyword evidence="3" id="KW-1185">Reference proteome</keyword>
<evidence type="ECO:0000313" key="2">
    <source>
        <dbReference type="EMBL" id="NNH22589.1"/>
    </source>
</evidence>
<feature type="domain" description="HNH nuclease" evidence="1">
    <location>
        <begin position="86"/>
        <end position="135"/>
    </location>
</feature>
<accession>A0A849BHH5</accession>